<sequence>MALFGKNRDINLFHTINNELLKDIIQTEVAYYKFALEQTIANVYGEAMGKNYYEPVKIACLIDRLDQSWSSDDFGSDVNQSVGFKFLKNELKSINLIPNIGDILLFRNNFYEVDGKIENQLIMGRDPDYAISTETTDHGDSFSILINTHISRVEKLNLIPLRTGKYPTTIKLDGGKANEIGRL</sequence>
<proteinExistence type="predicted"/>
<protein>
    <submittedName>
        <fullName evidence="1">Uncharacterized protein</fullName>
    </submittedName>
</protein>
<reference evidence="1" key="1">
    <citation type="submission" date="2016-10" db="EMBL/GenBank/DDBJ databases">
        <authorList>
            <person name="Varghese N."/>
        </authorList>
    </citation>
    <scope>NUCLEOTIDE SEQUENCE</scope>
</reference>
<reference evidence="1" key="2">
    <citation type="journal article" date="2017" name="Nat. Commun.">
        <title>Single-virus genomics reveals hidden cosmopolitan and abundant viruses.</title>
        <authorList>
            <person name="Martinez-Hernandez F."/>
            <person name="Fornas O."/>
            <person name="Lluesma Gomez M."/>
            <person name="Bolduc B."/>
            <person name="de la Cruz Pena M.J."/>
            <person name="Martinez J.M."/>
            <person name="Anton J."/>
            <person name="Gasol J.M."/>
            <person name="Rosselli R."/>
            <person name="Rodriguez-Valera F."/>
            <person name="Sullivan M.B."/>
            <person name="Acinas S.G."/>
            <person name="Martinez-Garcia M."/>
        </authorList>
    </citation>
    <scope>NUCLEOTIDE SEQUENCE</scope>
</reference>
<organism evidence="1">
    <name type="scientific">uncultured virus</name>
    <dbReference type="NCBI Taxonomy" id="340016"/>
    <lineage>
        <taxon>Viruses</taxon>
        <taxon>environmental samples</taxon>
    </lineage>
</organism>
<dbReference type="EMBL" id="KY052811">
    <property type="protein sequence ID" value="ASF00031.1"/>
    <property type="molecule type" value="Genomic_DNA"/>
</dbReference>
<name>A0A218ML92_9VIRU</name>
<accession>A0A218ML92</accession>
<evidence type="ECO:0000313" key="1">
    <source>
        <dbReference type="EMBL" id="ASF00031.1"/>
    </source>
</evidence>